<dbReference type="InterPro" id="IPR003462">
    <property type="entry name" value="ODC_Mu_crystall"/>
</dbReference>
<dbReference type="OrthoDB" id="9785971at2"/>
<dbReference type="Proteomes" id="UP000190130">
    <property type="component" value="Unassembled WGS sequence"/>
</dbReference>
<comment type="similarity">
    <text evidence="1">Belongs to the ornithine cyclodeaminase/mu-crystallin family.</text>
</comment>
<name>A0A0Q3LZM3_9HYPH</name>
<keyword evidence="4" id="KW-1185">Reference proteome</keyword>
<dbReference type="FunFam" id="3.40.50.720:FF:000311">
    <property type="entry name" value="Ornithine cyclodeaminase"/>
    <property type="match status" value="1"/>
</dbReference>
<keyword evidence="2" id="KW-0456">Lyase</keyword>
<evidence type="ECO:0000313" key="2">
    <source>
        <dbReference type="EMBL" id="KQK28913.1"/>
    </source>
</evidence>
<dbReference type="RefSeq" id="WP_055729815.1">
    <property type="nucleotide sequence ID" value="NZ_FUYX01000004.1"/>
</dbReference>
<sequence>MRLFDVAEIDAALSYPALIDILDDAFRSEVIAPKRGQYAIERPGEESAILLTMPAWSGSDVANPYIGTKIVSVFFGNGKRNLPGVMGAYLLMDGETGKPLAVMDGNRLTTWRTAAASALASRYMSNPEASRMLMVGAGALAPFIIKAHRSVRPLTEIAIWARRPEAAEAVVAELAKDGIEARATTDLEGEARTADIISCATNATEPLIHGHWLKREAHLDLIGGFTMQMREADADALHRARVIVDSSKAIDEGGDVAVAIAEGSYSADKVAGTLADLCHGRISGPVEGGGITLFKSVGVALEDLAAAVAVWDNR</sequence>
<dbReference type="PANTHER" id="PTHR13812:SF19">
    <property type="entry name" value="KETIMINE REDUCTASE MU-CRYSTALLIN"/>
    <property type="match status" value="1"/>
</dbReference>
<dbReference type="Gene3D" id="3.30.1780.10">
    <property type="entry name" value="ornithine cyclodeaminase, domain 1"/>
    <property type="match status" value="1"/>
</dbReference>
<evidence type="ECO:0000313" key="4">
    <source>
        <dbReference type="Proteomes" id="UP000051562"/>
    </source>
</evidence>
<dbReference type="STRING" id="53254.SAMN05660750_02062"/>
<dbReference type="Proteomes" id="UP000051562">
    <property type="component" value="Unassembled WGS sequence"/>
</dbReference>
<reference evidence="3 5" key="2">
    <citation type="submission" date="2017-02" db="EMBL/GenBank/DDBJ databases">
        <authorList>
            <person name="Peterson S.W."/>
        </authorList>
    </citation>
    <scope>NUCLEOTIDE SEQUENCE [LARGE SCALE GENOMIC DNA]</scope>
    <source>
        <strain evidence="3 5">DSM 9653</strain>
    </source>
</reference>
<gene>
    <name evidence="2" type="ORF">ARD30_06200</name>
    <name evidence="3" type="ORF">SAMN05660750_02062</name>
</gene>
<dbReference type="InterPro" id="IPR036291">
    <property type="entry name" value="NAD(P)-bd_dom_sf"/>
</dbReference>
<dbReference type="GO" id="GO:0016491">
    <property type="term" value="F:oxidoreductase activity"/>
    <property type="evidence" value="ECO:0007669"/>
    <property type="project" value="UniProtKB-ARBA"/>
</dbReference>
<dbReference type="NCBIfam" id="NF004793">
    <property type="entry name" value="PRK06141.1"/>
    <property type="match status" value="1"/>
</dbReference>
<dbReference type="PANTHER" id="PTHR13812">
    <property type="entry name" value="KETIMINE REDUCTASE MU-CRYSTALLIN"/>
    <property type="match status" value="1"/>
</dbReference>
<dbReference type="EC" id="4.3.1.12" evidence="2"/>
<dbReference type="GO" id="GO:0008473">
    <property type="term" value="F:ornithine cyclodeaminase activity"/>
    <property type="evidence" value="ECO:0007669"/>
    <property type="project" value="UniProtKB-EC"/>
</dbReference>
<dbReference type="EMBL" id="LMAR01000056">
    <property type="protein sequence ID" value="KQK28913.1"/>
    <property type="molecule type" value="Genomic_DNA"/>
</dbReference>
<dbReference type="GO" id="GO:0005737">
    <property type="term" value="C:cytoplasm"/>
    <property type="evidence" value="ECO:0007669"/>
    <property type="project" value="TreeGrafter"/>
</dbReference>
<protein>
    <submittedName>
        <fullName evidence="2">Ornithine cyclodeaminase</fullName>
        <ecNumber evidence="2">4.3.1.12</ecNumber>
    </submittedName>
</protein>
<dbReference type="SUPFAM" id="SSF51735">
    <property type="entry name" value="NAD(P)-binding Rossmann-fold domains"/>
    <property type="match status" value="1"/>
</dbReference>
<organism evidence="2 4">
    <name type="scientific">Bosea thiooxidans</name>
    <dbReference type="NCBI Taxonomy" id="53254"/>
    <lineage>
        <taxon>Bacteria</taxon>
        <taxon>Pseudomonadati</taxon>
        <taxon>Pseudomonadota</taxon>
        <taxon>Alphaproteobacteria</taxon>
        <taxon>Hyphomicrobiales</taxon>
        <taxon>Boseaceae</taxon>
        <taxon>Bosea</taxon>
    </lineage>
</organism>
<accession>A0A0Q3LZM3</accession>
<dbReference type="EMBL" id="FUYX01000004">
    <property type="protein sequence ID" value="SKB71754.1"/>
    <property type="molecule type" value="Genomic_DNA"/>
</dbReference>
<evidence type="ECO:0000313" key="5">
    <source>
        <dbReference type="Proteomes" id="UP000190130"/>
    </source>
</evidence>
<reference evidence="2 4" key="1">
    <citation type="submission" date="2015-10" db="EMBL/GenBank/DDBJ databases">
        <title>Draft genome of Bosea thiooxidans.</title>
        <authorList>
            <person name="Wang X."/>
        </authorList>
    </citation>
    <scope>NUCLEOTIDE SEQUENCE [LARGE SCALE GENOMIC DNA]</scope>
    <source>
        <strain evidence="2 4">CGMCC 9174</strain>
    </source>
</reference>
<proteinExistence type="inferred from homology"/>
<dbReference type="Pfam" id="PF02423">
    <property type="entry name" value="OCD_Mu_crystall"/>
    <property type="match status" value="1"/>
</dbReference>
<dbReference type="InterPro" id="IPR023401">
    <property type="entry name" value="ODC_N"/>
</dbReference>
<dbReference type="GO" id="GO:0019752">
    <property type="term" value="P:carboxylic acid metabolic process"/>
    <property type="evidence" value="ECO:0007669"/>
    <property type="project" value="UniProtKB-ARBA"/>
</dbReference>
<evidence type="ECO:0000313" key="3">
    <source>
        <dbReference type="EMBL" id="SKB71754.1"/>
    </source>
</evidence>
<dbReference type="PIRSF" id="PIRSF001439">
    <property type="entry name" value="CryM"/>
    <property type="match status" value="1"/>
</dbReference>
<dbReference type="Gene3D" id="3.40.50.720">
    <property type="entry name" value="NAD(P)-binding Rossmann-like Domain"/>
    <property type="match status" value="1"/>
</dbReference>
<dbReference type="AlphaFoldDB" id="A0A0Q3LZM3"/>
<evidence type="ECO:0000256" key="1">
    <source>
        <dbReference type="ARBA" id="ARBA00008903"/>
    </source>
</evidence>